<reference evidence="1" key="2">
    <citation type="journal article" date="2022" name="New Phytol.">
        <title>Evolutionary transition to the ectomycorrhizal habit in the genomes of a hyperdiverse lineage of mushroom-forming fungi.</title>
        <authorList>
            <person name="Looney B."/>
            <person name="Miyauchi S."/>
            <person name="Morin E."/>
            <person name="Drula E."/>
            <person name="Courty P.E."/>
            <person name="Kohler A."/>
            <person name="Kuo A."/>
            <person name="LaButti K."/>
            <person name="Pangilinan J."/>
            <person name="Lipzen A."/>
            <person name="Riley R."/>
            <person name="Andreopoulos W."/>
            <person name="He G."/>
            <person name="Johnson J."/>
            <person name="Nolan M."/>
            <person name="Tritt A."/>
            <person name="Barry K.W."/>
            <person name="Grigoriev I.V."/>
            <person name="Nagy L.G."/>
            <person name="Hibbett D."/>
            <person name="Henrissat B."/>
            <person name="Matheny P.B."/>
            <person name="Labbe J."/>
            <person name="Martin F.M."/>
        </authorList>
    </citation>
    <scope>NUCLEOTIDE SEQUENCE</scope>
    <source>
        <strain evidence="1">FP105234-sp</strain>
    </source>
</reference>
<reference evidence="1" key="1">
    <citation type="submission" date="2021-02" db="EMBL/GenBank/DDBJ databases">
        <authorList>
            <consortium name="DOE Joint Genome Institute"/>
            <person name="Ahrendt S."/>
            <person name="Looney B.P."/>
            <person name="Miyauchi S."/>
            <person name="Morin E."/>
            <person name="Drula E."/>
            <person name="Courty P.E."/>
            <person name="Chicoki N."/>
            <person name="Fauchery L."/>
            <person name="Kohler A."/>
            <person name="Kuo A."/>
            <person name="Labutti K."/>
            <person name="Pangilinan J."/>
            <person name="Lipzen A."/>
            <person name="Riley R."/>
            <person name="Andreopoulos W."/>
            <person name="He G."/>
            <person name="Johnson J."/>
            <person name="Barry K.W."/>
            <person name="Grigoriev I.V."/>
            <person name="Nagy L."/>
            <person name="Hibbett D."/>
            <person name="Henrissat B."/>
            <person name="Matheny P.B."/>
            <person name="Labbe J."/>
            <person name="Martin F."/>
        </authorList>
    </citation>
    <scope>NUCLEOTIDE SEQUENCE</scope>
    <source>
        <strain evidence="1">FP105234-sp</strain>
    </source>
</reference>
<keyword evidence="2" id="KW-1185">Reference proteome</keyword>
<sequence>MFGFVSQSSGAASPGADSEWQMLVDRMVLFYHRIAIILGFATATCALQVASPTKSKPIPQISPFAMSCPTRSKRARESSPEPNDVKPFQPEFERHASLWYDDGNVIAIAEDLDTGASCHASRLDSLQPWQSFLESPTSKTVACYVCRTARRMWPQCLRCFMD</sequence>
<protein>
    <submittedName>
        <fullName evidence="1">Uncharacterized protein</fullName>
    </submittedName>
</protein>
<comment type="caution">
    <text evidence="1">The sequence shown here is derived from an EMBL/GenBank/DDBJ whole genome shotgun (WGS) entry which is preliminary data.</text>
</comment>
<name>A0ACB8RSR4_9AGAM</name>
<proteinExistence type="predicted"/>
<dbReference type="EMBL" id="MU275916">
    <property type="protein sequence ID" value="KAI0046852.1"/>
    <property type="molecule type" value="Genomic_DNA"/>
</dbReference>
<gene>
    <name evidence="1" type="ORF">FA95DRAFT_1559714</name>
</gene>
<accession>A0ACB8RSR4</accession>
<organism evidence="1 2">
    <name type="scientific">Auriscalpium vulgare</name>
    <dbReference type="NCBI Taxonomy" id="40419"/>
    <lineage>
        <taxon>Eukaryota</taxon>
        <taxon>Fungi</taxon>
        <taxon>Dikarya</taxon>
        <taxon>Basidiomycota</taxon>
        <taxon>Agaricomycotina</taxon>
        <taxon>Agaricomycetes</taxon>
        <taxon>Russulales</taxon>
        <taxon>Auriscalpiaceae</taxon>
        <taxon>Auriscalpium</taxon>
    </lineage>
</organism>
<dbReference type="Proteomes" id="UP000814033">
    <property type="component" value="Unassembled WGS sequence"/>
</dbReference>
<evidence type="ECO:0000313" key="2">
    <source>
        <dbReference type="Proteomes" id="UP000814033"/>
    </source>
</evidence>
<evidence type="ECO:0000313" key="1">
    <source>
        <dbReference type="EMBL" id="KAI0046852.1"/>
    </source>
</evidence>